<name>A0A851GKF4_9BACT</name>
<evidence type="ECO:0000313" key="1">
    <source>
        <dbReference type="EMBL" id="NWK55655.1"/>
    </source>
</evidence>
<reference evidence="1 2" key="1">
    <citation type="submission" date="2020-07" db="EMBL/GenBank/DDBJ databases">
        <title>Roseicoccus Jingziensis gen. nov., sp. nov., isolated from coastal seawater.</title>
        <authorList>
            <person name="Feng X."/>
        </authorList>
    </citation>
    <scope>NUCLEOTIDE SEQUENCE [LARGE SCALE GENOMIC DNA]</scope>
    <source>
        <strain evidence="1 2">N1E253</strain>
    </source>
</reference>
<organism evidence="1 2">
    <name type="scientific">Oceaniferula marina</name>
    <dbReference type="NCBI Taxonomy" id="2748318"/>
    <lineage>
        <taxon>Bacteria</taxon>
        <taxon>Pseudomonadati</taxon>
        <taxon>Verrucomicrobiota</taxon>
        <taxon>Verrucomicrobiia</taxon>
        <taxon>Verrucomicrobiales</taxon>
        <taxon>Verrucomicrobiaceae</taxon>
        <taxon>Oceaniferula</taxon>
    </lineage>
</organism>
<evidence type="ECO:0000313" key="2">
    <source>
        <dbReference type="Proteomes" id="UP000557872"/>
    </source>
</evidence>
<dbReference type="EMBL" id="JACBAZ010000003">
    <property type="protein sequence ID" value="NWK55655.1"/>
    <property type="molecule type" value="Genomic_DNA"/>
</dbReference>
<accession>A0A851GKF4</accession>
<comment type="caution">
    <text evidence="1">The sequence shown here is derived from an EMBL/GenBank/DDBJ whole genome shotgun (WGS) entry which is preliminary data.</text>
</comment>
<dbReference type="Proteomes" id="UP000557872">
    <property type="component" value="Unassembled WGS sequence"/>
</dbReference>
<dbReference type="RefSeq" id="WP_178932202.1">
    <property type="nucleotide sequence ID" value="NZ_JACBAZ010000003.1"/>
</dbReference>
<protein>
    <submittedName>
        <fullName evidence="1">Uncharacterized protein</fullName>
    </submittedName>
</protein>
<dbReference type="AlphaFoldDB" id="A0A851GKF4"/>
<gene>
    <name evidence="1" type="ORF">HW115_08530</name>
</gene>
<keyword evidence="2" id="KW-1185">Reference proteome</keyword>
<proteinExistence type="predicted"/>
<sequence>MIEVIEKSLLNHNTKRTTCQMAGISTSTLYHWLSVGETAKSGLKRELWVTVNKAQSISKTILVNQIAKDSSWQSKAWLLERMYPNEFGRQQKVNHTTGADGESLNTMPPPIINIIMQDTDEESPWIYDVDPT</sequence>